<accession>A0A3N1ZQL1</accession>
<comment type="caution">
    <text evidence="2">The sequence shown here is derived from an EMBL/GenBank/DDBJ whole genome shotgun (WGS) entry which is preliminary data.</text>
</comment>
<protein>
    <submittedName>
        <fullName evidence="2">Uncharacterized protein</fullName>
    </submittedName>
</protein>
<name>A0A3N1ZQL1_9ACTN</name>
<sequence length="312" mass="33917">MKRSQRLGLALATVVATATTLTAAPMATAGQDRLDPEAIAVGQLTRGNAWTQTASLKLDFDTFHMQGMSVVGDHIWISSVEILEPTVKHPAPVDGMDRTAGKGRGHVFVVTRDGKLVKDIVLGEGDIYHPGGIDFDGRKVWVPVAEYRPHSKSIVYTIDPDTYRVREEFRADDHVGGVVNDRKHRKIAAVTWGSREFLTFKKGRLVDEMSNPSAMVDYQDCEYSGAGTMICTGITGLKDADGKPFELGGIALLDIRSGSLINEVPVQVFSNNKHVVTRNPVAFEANGDSLTMFAAPDDGEEGSELLVYSTQI</sequence>
<evidence type="ECO:0000313" key="3">
    <source>
        <dbReference type="Proteomes" id="UP000275749"/>
    </source>
</evidence>
<keyword evidence="1" id="KW-0732">Signal</keyword>
<feature type="chain" id="PRO_5018100876" evidence="1">
    <location>
        <begin position="24"/>
        <end position="312"/>
    </location>
</feature>
<dbReference type="InterPro" id="IPR011044">
    <property type="entry name" value="Quino_amine_DH_bsu"/>
</dbReference>
<evidence type="ECO:0000313" key="2">
    <source>
        <dbReference type="EMBL" id="ROR53189.1"/>
    </source>
</evidence>
<evidence type="ECO:0000256" key="1">
    <source>
        <dbReference type="SAM" id="SignalP"/>
    </source>
</evidence>
<proteinExistence type="predicted"/>
<dbReference type="AlphaFoldDB" id="A0A3N1ZQL1"/>
<dbReference type="Proteomes" id="UP000275749">
    <property type="component" value="Unassembled WGS sequence"/>
</dbReference>
<dbReference type="InterPro" id="IPR046312">
    <property type="entry name" value="DUF6454"/>
</dbReference>
<dbReference type="Pfam" id="PF20055">
    <property type="entry name" value="DUF6454"/>
    <property type="match status" value="1"/>
</dbReference>
<gene>
    <name evidence="2" type="ORF">EDD41_0318</name>
</gene>
<dbReference type="EMBL" id="RKHG01000001">
    <property type="protein sequence ID" value="ROR53189.1"/>
    <property type="molecule type" value="Genomic_DNA"/>
</dbReference>
<dbReference type="RefSeq" id="WP_123574732.1">
    <property type="nucleotide sequence ID" value="NZ_RKHG01000001.1"/>
</dbReference>
<organism evidence="2 3">
    <name type="scientific">Luteococcus japonicus</name>
    <dbReference type="NCBI Taxonomy" id="33984"/>
    <lineage>
        <taxon>Bacteria</taxon>
        <taxon>Bacillati</taxon>
        <taxon>Actinomycetota</taxon>
        <taxon>Actinomycetes</taxon>
        <taxon>Propionibacteriales</taxon>
        <taxon>Propionibacteriaceae</taxon>
        <taxon>Luteococcus</taxon>
    </lineage>
</organism>
<dbReference type="SUPFAM" id="SSF50969">
    <property type="entry name" value="YVTN repeat-like/Quinoprotein amine dehydrogenase"/>
    <property type="match status" value="1"/>
</dbReference>
<feature type="signal peptide" evidence="1">
    <location>
        <begin position="1"/>
        <end position="23"/>
    </location>
</feature>
<reference evidence="2 3" key="1">
    <citation type="submission" date="2018-11" db="EMBL/GenBank/DDBJ databases">
        <title>Sequencing the genomes of 1000 actinobacteria strains.</title>
        <authorList>
            <person name="Klenk H.-P."/>
        </authorList>
    </citation>
    <scope>NUCLEOTIDE SEQUENCE [LARGE SCALE GENOMIC DNA]</scope>
    <source>
        <strain evidence="2 3">DSM 10546</strain>
    </source>
</reference>